<feature type="region of interest" description="Disordered" evidence="2">
    <location>
        <begin position="83"/>
        <end position="130"/>
    </location>
</feature>
<name>A0AAE1MWX6_9FABA</name>
<feature type="compositionally biased region" description="Polar residues" evidence="2">
    <location>
        <begin position="86"/>
        <end position="101"/>
    </location>
</feature>
<sequence length="160" mass="17453">MEDEKKNRGFDQESSDELEKMSEMSFLSDLELDKGESKIKINGASDSGSGLLLLRVCDLCGKHFNSGKALGSHRRHHILAQKKMEAQNQSQLASAEQLNNGSSSSSTLEESSPPVQVDLSSSCSGSSWLKKDKRGSKIIGEAEAPEIAAEVLMYIYASLW</sequence>
<keyword evidence="1" id="KW-0479">Metal-binding</keyword>
<feature type="domain" description="C2H2-type" evidence="3">
    <location>
        <begin position="55"/>
        <end position="82"/>
    </location>
</feature>
<comment type="caution">
    <text evidence="4">The sequence shown here is derived from an EMBL/GenBank/DDBJ whole genome shotgun (WGS) entry which is preliminary data.</text>
</comment>
<keyword evidence="1" id="KW-0863">Zinc-finger</keyword>
<keyword evidence="1" id="KW-0862">Zinc</keyword>
<evidence type="ECO:0000259" key="3">
    <source>
        <dbReference type="PROSITE" id="PS50157"/>
    </source>
</evidence>
<organism evidence="4 5">
    <name type="scientific">Acacia crassicarpa</name>
    <name type="common">northern wattle</name>
    <dbReference type="NCBI Taxonomy" id="499986"/>
    <lineage>
        <taxon>Eukaryota</taxon>
        <taxon>Viridiplantae</taxon>
        <taxon>Streptophyta</taxon>
        <taxon>Embryophyta</taxon>
        <taxon>Tracheophyta</taxon>
        <taxon>Spermatophyta</taxon>
        <taxon>Magnoliopsida</taxon>
        <taxon>eudicotyledons</taxon>
        <taxon>Gunneridae</taxon>
        <taxon>Pentapetalae</taxon>
        <taxon>rosids</taxon>
        <taxon>fabids</taxon>
        <taxon>Fabales</taxon>
        <taxon>Fabaceae</taxon>
        <taxon>Caesalpinioideae</taxon>
        <taxon>mimosoid clade</taxon>
        <taxon>Acacieae</taxon>
        <taxon>Acacia</taxon>
    </lineage>
</organism>
<feature type="compositionally biased region" description="Low complexity" evidence="2">
    <location>
        <begin position="102"/>
        <end position="112"/>
    </location>
</feature>
<dbReference type="InterPro" id="IPR013087">
    <property type="entry name" value="Znf_C2H2_type"/>
</dbReference>
<evidence type="ECO:0000256" key="2">
    <source>
        <dbReference type="SAM" id="MobiDB-lite"/>
    </source>
</evidence>
<dbReference type="Proteomes" id="UP001293593">
    <property type="component" value="Unassembled WGS sequence"/>
</dbReference>
<dbReference type="Pfam" id="PF13912">
    <property type="entry name" value="zf-C2H2_6"/>
    <property type="match status" value="1"/>
</dbReference>
<evidence type="ECO:0000313" key="5">
    <source>
        <dbReference type="Proteomes" id="UP001293593"/>
    </source>
</evidence>
<gene>
    <name evidence="4" type="ORF">QN277_016581</name>
</gene>
<evidence type="ECO:0000313" key="4">
    <source>
        <dbReference type="EMBL" id="KAK4278782.1"/>
    </source>
</evidence>
<evidence type="ECO:0000256" key="1">
    <source>
        <dbReference type="PROSITE-ProRule" id="PRU00042"/>
    </source>
</evidence>
<dbReference type="PROSITE" id="PS00028">
    <property type="entry name" value="ZINC_FINGER_C2H2_1"/>
    <property type="match status" value="1"/>
</dbReference>
<reference evidence="4" key="1">
    <citation type="submission" date="2023-10" db="EMBL/GenBank/DDBJ databases">
        <title>Chromosome-level genome of the transformable northern wattle, Acacia crassicarpa.</title>
        <authorList>
            <person name="Massaro I."/>
            <person name="Sinha N.R."/>
            <person name="Poethig S."/>
            <person name="Leichty A.R."/>
        </authorList>
    </citation>
    <scope>NUCLEOTIDE SEQUENCE</scope>
    <source>
        <strain evidence="4">Acra3RX</strain>
        <tissue evidence="4">Leaf</tissue>
    </source>
</reference>
<dbReference type="AlphaFoldDB" id="A0AAE1MWX6"/>
<dbReference type="PROSITE" id="PS50157">
    <property type="entry name" value="ZINC_FINGER_C2H2_2"/>
    <property type="match status" value="1"/>
</dbReference>
<dbReference type="GO" id="GO:0008270">
    <property type="term" value="F:zinc ion binding"/>
    <property type="evidence" value="ECO:0007669"/>
    <property type="project" value="UniProtKB-KW"/>
</dbReference>
<feature type="region of interest" description="Disordered" evidence="2">
    <location>
        <begin position="1"/>
        <end position="22"/>
    </location>
</feature>
<accession>A0AAE1MWX6</accession>
<protein>
    <recommendedName>
        <fullName evidence="3">C2H2-type domain-containing protein</fullName>
    </recommendedName>
</protein>
<keyword evidence="5" id="KW-1185">Reference proteome</keyword>
<dbReference type="EMBL" id="JAWXYG010000003">
    <property type="protein sequence ID" value="KAK4278782.1"/>
    <property type="molecule type" value="Genomic_DNA"/>
</dbReference>
<proteinExistence type="predicted"/>